<dbReference type="AlphaFoldDB" id="A0A2X2CFA2"/>
<evidence type="ECO:0000313" key="3">
    <source>
        <dbReference type="EMBL" id="SPZ06044.1"/>
    </source>
</evidence>
<protein>
    <recommendedName>
        <fullName evidence="2">HIT domain-containing protein</fullName>
    </recommendedName>
</protein>
<reference evidence="3 4" key="1">
    <citation type="submission" date="2018-06" db="EMBL/GenBank/DDBJ databases">
        <authorList>
            <consortium name="Pathogen Informatics"/>
            <person name="Doyle S."/>
        </authorList>
    </citation>
    <scope>NUCLEOTIDE SEQUENCE [LARGE SCALE GENOMIC DNA]</scope>
    <source>
        <strain evidence="3 4">NCTC11842</strain>
    </source>
</reference>
<dbReference type="InterPro" id="IPR011146">
    <property type="entry name" value="HIT-like"/>
</dbReference>
<proteinExistence type="predicted"/>
<dbReference type="SUPFAM" id="SSF54197">
    <property type="entry name" value="HIT-like"/>
    <property type="match status" value="1"/>
</dbReference>
<feature type="domain" description="HIT" evidence="2">
    <location>
        <begin position="13"/>
        <end position="115"/>
    </location>
</feature>
<sequence>MINGVWMESTDALNATMKKFGAPDTVIRDYRYWAVLLRPQQVTLGSLVLIAKEQVTAFAELSPAAFAELKAVTVDIESTLKTIFNYDKLNYLMLMMVDPDVHFHVIPRYKSPRTWADREFSDSAWPGPPQLNSSIEFQEVDNINLRDELMRCWPC</sequence>
<evidence type="ECO:0000259" key="2">
    <source>
        <dbReference type="PROSITE" id="PS51084"/>
    </source>
</evidence>
<evidence type="ECO:0000256" key="1">
    <source>
        <dbReference type="PROSITE-ProRule" id="PRU00464"/>
    </source>
</evidence>
<organism evidence="3 4">
    <name type="scientific">Pseudomonas luteola</name>
    <dbReference type="NCBI Taxonomy" id="47886"/>
    <lineage>
        <taxon>Bacteria</taxon>
        <taxon>Pseudomonadati</taxon>
        <taxon>Pseudomonadota</taxon>
        <taxon>Gammaproteobacteria</taxon>
        <taxon>Pseudomonadales</taxon>
        <taxon>Pseudomonadaceae</taxon>
        <taxon>Pseudomonas</taxon>
    </lineage>
</organism>
<dbReference type="PROSITE" id="PS51084">
    <property type="entry name" value="HIT_2"/>
    <property type="match status" value="1"/>
</dbReference>
<dbReference type="Gene3D" id="3.30.428.10">
    <property type="entry name" value="HIT-like"/>
    <property type="match status" value="1"/>
</dbReference>
<comment type="caution">
    <text evidence="1">Lacks conserved residue(s) required for the propagation of feature annotation.</text>
</comment>
<name>A0A2X2CFA2_PSELU</name>
<dbReference type="Pfam" id="PF01230">
    <property type="entry name" value="HIT"/>
    <property type="match status" value="1"/>
</dbReference>
<dbReference type="Proteomes" id="UP000250443">
    <property type="component" value="Unassembled WGS sequence"/>
</dbReference>
<dbReference type="EMBL" id="UAUF01000011">
    <property type="protein sequence ID" value="SPZ06044.1"/>
    <property type="molecule type" value="Genomic_DNA"/>
</dbReference>
<accession>A0A2X2CFA2</accession>
<dbReference type="InterPro" id="IPR036265">
    <property type="entry name" value="HIT-like_sf"/>
</dbReference>
<evidence type="ECO:0000313" key="4">
    <source>
        <dbReference type="Proteomes" id="UP000250443"/>
    </source>
</evidence>
<gene>
    <name evidence="3" type="ORF">NCTC11842_01971</name>
</gene>
<dbReference type="GO" id="GO:0003824">
    <property type="term" value="F:catalytic activity"/>
    <property type="evidence" value="ECO:0007669"/>
    <property type="project" value="InterPro"/>
</dbReference>